<feature type="transmembrane region" description="Helical" evidence="8">
    <location>
        <begin position="194"/>
        <end position="222"/>
    </location>
</feature>
<comment type="similarity">
    <text evidence="2">Belongs to the binding-protein-dependent transport system permease family. FecCD subfamily.</text>
</comment>
<dbReference type="Gene3D" id="1.10.3470.10">
    <property type="entry name" value="ABC transporter involved in vitamin B12 uptake, BtuC"/>
    <property type="match status" value="1"/>
</dbReference>
<evidence type="ECO:0000313" key="10">
    <source>
        <dbReference type="Proteomes" id="UP000183200"/>
    </source>
</evidence>
<accession>A0A1H0BKV5</accession>
<dbReference type="GO" id="GO:0005886">
    <property type="term" value="C:plasma membrane"/>
    <property type="evidence" value="ECO:0007669"/>
    <property type="project" value="UniProtKB-SubCell"/>
</dbReference>
<feature type="transmembrane region" description="Helical" evidence="8">
    <location>
        <begin position="160"/>
        <end position="182"/>
    </location>
</feature>
<dbReference type="STRING" id="430522.BFS30_18665"/>
<dbReference type="GO" id="GO:0033214">
    <property type="term" value="P:siderophore-iron import into cell"/>
    <property type="evidence" value="ECO:0007669"/>
    <property type="project" value="TreeGrafter"/>
</dbReference>
<keyword evidence="3" id="KW-0813">Transport</keyword>
<reference evidence="10" key="1">
    <citation type="submission" date="2016-10" db="EMBL/GenBank/DDBJ databases">
        <authorList>
            <person name="Varghese N."/>
            <person name="Submissions S."/>
        </authorList>
    </citation>
    <scope>NUCLEOTIDE SEQUENCE [LARGE SCALE GENOMIC DNA]</scope>
    <source>
        <strain evidence="10">DSM 19110</strain>
    </source>
</reference>
<dbReference type="GO" id="GO:0022857">
    <property type="term" value="F:transmembrane transporter activity"/>
    <property type="evidence" value="ECO:0007669"/>
    <property type="project" value="InterPro"/>
</dbReference>
<protein>
    <submittedName>
        <fullName evidence="9">Iron complex transport system permease protein</fullName>
    </submittedName>
</protein>
<feature type="transmembrane region" description="Helical" evidence="8">
    <location>
        <begin position="292"/>
        <end position="312"/>
    </location>
</feature>
<dbReference type="FunFam" id="1.10.3470.10:FF:000001">
    <property type="entry name" value="Vitamin B12 ABC transporter permease BtuC"/>
    <property type="match status" value="1"/>
</dbReference>
<evidence type="ECO:0000256" key="1">
    <source>
        <dbReference type="ARBA" id="ARBA00004651"/>
    </source>
</evidence>
<keyword evidence="7 8" id="KW-0472">Membrane</keyword>
<keyword evidence="5 8" id="KW-0812">Transmembrane</keyword>
<dbReference type="CDD" id="cd06550">
    <property type="entry name" value="TM_ABC_iron-siderophores_like"/>
    <property type="match status" value="1"/>
</dbReference>
<dbReference type="RefSeq" id="WP_074610764.1">
    <property type="nucleotide sequence ID" value="NZ_FNGY01000007.1"/>
</dbReference>
<dbReference type="PANTHER" id="PTHR30472:SF25">
    <property type="entry name" value="ABC TRANSPORTER PERMEASE PROTEIN MJ0876-RELATED"/>
    <property type="match status" value="1"/>
</dbReference>
<evidence type="ECO:0000256" key="3">
    <source>
        <dbReference type="ARBA" id="ARBA00022448"/>
    </source>
</evidence>
<evidence type="ECO:0000256" key="7">
    <source>
        <dbReference type="ARBA" id="ARBA00023136"/>
    </source>
</evidence>
<dbReference type="AlphaFoldDB" id="A0A1H0BKV5"/>
<evidence type="ECO:0000256" key="2">
    <source>
        <dbReference type="ARBA" id="ARBA00007935"/>
    </source>
</evidence>
<evidence type="ECO:0000256" key="5">
    <source>
        <dbReference type="ARBA" id="ARBA00022692"/>
    </source>
</evidence>
<dbReference type="InterPro" id="IPR037294">
    <property type="entry name" value="ABC_BtuC-like"/>
</dbReference>
<organism evidence="9 10">
    <name type="scientific">Pedobacter steynii</name>
    <dbReference type="NCBI Taxonomy" id="430522"/>
    <lineage>
        <taxon>Bacteria</taxon>
        <taxon>Pseudomonadati</taxon>
        <taxon>Bacteroidota</taxon>
        <taxon>Sphingobacteriia</taxon>
        <taxon>Sphingobacteriales</taxon>
        <taxon>Sphingobacteriaceae</taxon>
        <taxon>Pedobacter</taxon>
    </lineage>
</organism>
<dbReference type="EMBL" id="FNGY01000007">
    <property type="protein sequence ID" value="SDN46175.1"/>
    <property type="molecule type" value="Genomic_DNA"/>
</dbReference>
<feature type="transmembrane region" description="Helical" evidence="8">
    <location>
        <begin position="319"/>
        <end position="340"/>
    </location>
</feature>
<comment type="subcellular location">
    <subcellularLocation>
        <location evidence="1">Cell membrane</location>
        <topology evidence="1">Multi-pass membrane protein</topology>
    </subcellularLocation>
</comment>
<feature type="transmembrane region" description="Helical" evidence="8">
    <location>
        <begin position="127"/>
        <end position="148"/>
    </location>
</feature>
<name>A0A1H0BKV5_9SPHI</name>
<keyword evidence="4" id="KW-1003">Cell membrane</keyword>
<dbReference type="PANTHER" id="PTHR30472">
    <property type="entry name" value="FERRIC ENTEROBACTIN TRANSPORT SYSTEM PERMEASE PROTEIN"/>
    <property type="match status" value="1"/>
</dbReference>
<dbReference type="SUPFAM" id="SSF81345">
    <property type="entry name" value="ABC transporter involved in vitamin B12 uptake, BtuC"/>
    <property type="match status" value="1"/>
</dbReference>
<feature type="transmembrane region" description="Helical" evidence="8">
    <location>
        <begin position="253"/>
        <end position="280"/>
    </location>
</feature>
<feature type="transmembrane region" description="Helical" evidence="8">
    <location>
        <begin position="68"/>
        <end position="89"/>
    </location>
</feature>
<feature type="transmembrane region" description="Helical" evidence="8">
    <location>
        <begin position="101"/>
        <end position="121"/>
    </location>
</feature>
<evidence type="ECO:0000256" key="6">
    <source>
        <dbReference type="ARBA" id="ARBA00022989"/>
    </source>
</evidence>
<keyword evidence="6 8" id="KW-1133">Transmembrane helix</keyword>
<dbReference type="InterPro" id="IPR000522">
    <property type="entry name" value="ABC_transptr_permease_BtuC"/>
</dbReference>
<evidence type="ECO:0000256" key="8">
    <source>
        <dbReference type="SAM" id="Phobius"/>
    </source>
</evidence>
<gene>
    <name evidence="9" type="ORF">SAMN05421820_107439</name>
</gene>
<proteinExistence type="inferred from homology"/>
<dbReference type="Pfam" id="PF01032">
    <property type="entry name" value="FecCD"/>
    <property type="match status" value="1"/>
</dbReference>
<evidence type="ECO:0000256" key="4">
    <source>
        <dbReference type="ARBA" id="ARBA00022475"/>
    </source>
</evidence>
<dbReference type="OrthoDB" id="9811721at2"/>
<dbReference type="Proteomes" id="UP000183200">
    <property type="component" value="Unassembled WGS sequence"/>
</dbReference>
<sequence length="348" mass="36363">MVIQKVSLYVLLTIALFLAAAFSLGLGAVKIPVIDVMIILAKKIGFFSGSSVSIQHEGVLNIVRLPRVVLGILVGAALGISGAAIQGIFRNPLAEPGLIGISAGASLMAVIVIVLEMALFVGLSNLLGYYLLAFGAFAGAGIAAMVVYQISRTDGKSNVATMLLAGIAINSLAGALTGLITYMADDQQLRNITFWMLGSLAGATWETVLAITPFVLLPVLILPHMGKALNAFALGETQANQLGLRINRIKRNVVILSTMAVGAAVAVSGIIGFVGLLVPHTIRLLVGVDNKYVLPASALMGALMLTLADMLCRTIIAPIELPIGVITALLGTPLFLYILIKDKKKLTL</sequence>
<evidence type="ECO:0000313" key="9">
    <source>
        <dbReference type="EMBL" id="SDN46175.1"/>
    </source>
</evidence>
<keyword evidence="10" id="KW-1185">Reference proteome</keyword>